<reference evidence="11" key="1">
    <citation type="submission" date="2020-11" db="EMBL/GenBank/DDBJ databases">
        <title>Bacterial whole genome sequence for Caenimonas sp. DR4.4.</title>
        <authorList>
            <person name="Le V."/>
            <person name="Ko S.-R."/>
            <person name="Ahn C.-Y."/>
            <person name="Oh H.-M."/>
        </authorList>
    </citation>
    <scope>NUCLEOTIDE SEQUENCE</scope>
    <source>
        <strain evidence="11">DR4.4</strain>
    </source>
</reference>
<evidence type="ECO:0000259" key="10">
    <source>
        <dbReference type="Pfam" id="PF06594"/>
    </source>
</evidence>
<keyword evidence="6" id="KW-0106">Calcium</keyword>
<keyword evidence="12" id="KW-1185">Reference proteome</keyword>
<dbReference type="InterPro" id="IPR003995">
    <property type="entry name" value="RTX_toxin_determinant-A"/>
</dbReference>
<name>A0A931H8R0_9BURK</name>
<dbReference type="PANTHER" id="PTHR38340">
    <property type="entry name" value="S-LAYER PROTEIN"/>
    <property type="match status" value="1"/>
</dbReference>
<accession>A0A931H8R0</accession>
<evidence type="ECO:0000313" key="11">
    <source>
        <dbReference type="EMBL" id="MBG9390405.1"/>
    </source>
</evidence>
<dbReference type="Gene3D" id="2.150.10.10">
    <property type="entry name" value="Serralysin-like metalloprotease, C-terminal"/>
    <property type="match status" value="20"/>
</dbReference>
<dbReference type="Pfam" id="PF06594">
    <property type="entry name" value="HCBP_related"/>
    <property type="match status" value="3"/>
</dbReference>
<evidence type="ECO:0000256" key="6">
    <source>
        <dbReference type="ARBA" id="ARBA00022837"/>
    </source>
</evidence>
<evidence type="ECO:0000256" key="4">
    <source>
        <dbReference type="ARBA" id="ARBA00022656"/>
    </source>
</evidence>
<dbReference type="InterPro" id="IPR050557">
    <property type="entry name" value="RTX_toxin/Mannuronan_C5-epim"/>
</dbReference>
<protein>
    <recommendedName>
        <fullName evidence="10">Haemolysin-type calcium binding-related domain-containing protein</fullName>
    </recommendedName>
</protein>
<feature type="domain" description="Haemolysin-type calcium binding-related" evidence="10">
    <location>
        <begin position="1570"/>
        <end position="1609"/>
    </location>
</feature>
<dbReference type="InterPro" id="IPR001343">
    <property type="entry name" value="Hemolysn_Ca-bd"/>
</dbReference>
<dbReference type="PRINTS" id="PR01488">
    <property type="entry name" value="RTXTOXINA"/>
</dbReference>
<evidence type="ECO:0000256" key="1">
    <source>
        <dbReference type="ARBA" id="ARBA00004370"/>
    </source>
</evidence>
<feature type="compositionally biased region" description="Gly residues" evidence="9">
    <location>
        <begin position="843"/>
        <end position="856"/>
    </location>
</feature>
<keyword evidence="4" id="KW-0800">Toxin</keyword>
<dbReference type="InterPro" id="IPR018511">
    <property type="entry name" value="Hemolysin-typ_Ca-bd_CS"/>
</dbReference>
<keyword evidence="8" id="KW-0472">Membrane</keyword>
<comment type="caution">
    <text evidence="11">The sequence shown here is derived from an EMBL/GenBank/DDBJ whole genome shotgun (WGS) entry which is preliminary data.</text>
</comment>
<evidence type="ECO:0000256" key="9">
    <source>
        <dbReference type="SAM" id="MobiDB-lite"/>
    </source>
</evidence>
<keyword evidence="7" id="KW-0843">Virulence</keyword>
<dbReference type="GO" id="GO:0016020">
    <property type="term" value="C:membrane"/>
    <property type="evidence" value="ECO:0007669"/>
    <property type="project" value="UniProtKB-SubCell"/>
</dbReference>
<dbReference type="GO" id="GO:0090729">
    <property type="term" value="F:toxin activity"/>
    <property type="evidence" value="ECO:0007669"/>
    <property type="project" value="UniProtKB-KW"/>
</dbReference>
<keyword evidence="5" id="KW-0677">Repeat</keyword>
<evidence type="ECO:0000256" key="3">
    <source>
        <dbReference type="ARBA" id="ARBA00022525"/>
    </source>
</evidence>
<dbReference type="PANTHER" id="PTHR38340:SF1">
    <property type="entry name" value="S-LAYER PROTEIN"/>
    <property type="match status" value="1"/>
</dbReference>
<feature type="region of interest" description="Disordered" evidence="9">
    <location>
        <begin position="2213"/>
        <end position="2241"/>
    </location>
</feature>
<feature type="domain" description="Haemolysin-type calcium binding-related" evidence="10">
    <location>
        <begin position="1231"/>
        <end position="1271"/>
    </location>
</feature>
<dbReference type="EMBL" id="JADWYS010000001">
    <property type="protein sequence ID" value="MBG9390405.1"/>
    <property type="molecule type" value="Genomic_DNA"/>
</dbReference>
<dbReference type="Proteomes" id="UP000651050">
    <property type="component" value="Unassembled WGS sequence"/>
</dbReference>
<evidence type="ECO:0000256" key="7">
    <source>
        <dbReference type="ARBA" id="ARBA00023026"/>
    </source>
</evidence>
<evidence type="ECO:0000313" key="12">
    <source>
        <dbReference type="Proteomes" id="UP000651050"/>
    </source>
</evidence>
<dbReference type="PROSITE" id="PS00330">
    <property type="entry name" value="HEMOLYSIN_CALCIUM"/>
    <property type="match status" value="17"/>
</dbReference>
<dbReference type="GO" id="GO:0005576">
    <property type="term" value="C:extracellular region"/>
    <property type="evidence" value="ECO:0007669"/>
    <property type="project" value="UniProtKB-SubCell"/>
</dbReference>
<gene>
    <name evidence="11" type="ORF">I5803_20410</name>
</gene>
<dbReference type="PRINTS" id="PR00313">
    <property type="entry name" value="CABNDNGRPT"/>
</dbReference>
<organism evidence="11 12">
    <name type="scientific">Caenimonas aquaedulcis</name>
    <dbReference type="NCBI Taxonomy" id="2793270"/>
    <lineage>
        <taxon>Bacteria</taxon>
        <taxon>Pseudomonadati</taxon>
        <taxon>Pseudomonadota</taxon>
        <taxon>Betaproteobacteria</taxon>
        <taxon>Burkholderiales</taxon>
        <taxon>Comamonadaceae</taxon>
        <taxon>Caenimonas</taxon>
    </lineage>
</organism>
<evidence type="ECO:0000256" key="5">
    <source>
        <dbReference type="ARBA" id="ARBA00022737"/>
    </source>
</evidence>
<dbReference type="InterPro" id="IPR010566">
    <property type="entry name" value="Haemolys_ca-bd"/>
</dbReference>
<feature type="domain" description="Haemolysin-type calcium binding-related" evidence="10">
    <location>
        <begin position="2148"/>
        <end position="2189"/>
    </location>
</feature>
<evidence type="ECO:0000256" key="2">
    <source>
        <dbReference type="ARBA" id="ARBA00004613"/>
    </source>
</evidence>
<proteinExistence type="predicted"/>
<feature type="region of interest" description="Disordered" evidence="9">
    <location>
        <begin position="743"/>
        <end position="865"/>
    </location>
</feature>
<keyword evidence="3" id="KW-0964">Secreted</keyword>
<dbReference type="GO" id="GO:0005509">
    <property type="term" value="F:calcium ion binding"/>
    <property type="evidence" value="ECO:0007669"/>
    <property type="project" value="InterPro"/>
</dbReference>
<dbReference type="SUPFAM" id="SSF51120">
    <property type="entry name" value="beta-Roll"/>
    <property type="match status" value="15"/>
</dbReference>
<evidence type="ECO:0000256" key="8">
    <source>
        <dbReference type="ARBA" id="ARBA00023136"/>
    </source>
</evidence>
<comment type="subcellular location">
    <subcellularLocation>
        <location evidence="1">Membrane</location>
    </subcellularLocation>
    <subcellularLocation>
        <location evidence="2">Secreted</location>
    </subcellularLocation>
</comment>
<dbReference type="Pfam" id="PF00353">
    <property type="entry name" value="HemolysinCabind"/>
    <property type="match status" value="28"/>
</dbReference>
<sequence>MKLFEVFADSDSGGDELVGRDLLLKTVLTFAKSNGYLTERIEVADDGSTVTLELPSFPNAALNGLRDYVANQLSDTDRSGLSLTPPGRIVIAVESGELTGNDKDELMVGSSDDDTINGGAGDDILVAGAGADSLDGGTGIDALFGGDDDDTLDGGANGDYLYGGNGDDEYRLARGELFDIIRDSDGNGSIWVNDQQLTGGKKAADGYWVSDDKEWGFMLASNGDLVISRGSNPDHIVVRGWRDGGGDQLGIRLSDEAAPEPQADHTFTGDFVRKTSPDDANRYVFDTYGNYIDDGSAPGAPDLITGSGDADQIDGLAGNDALIGRAGDDSIEGGDGSDVLQGGTGADTLNGGAGDDILYGSSNGSLPYPVTVDFPPPPHDLPVVVSAGFNWLVTAANSAGAENVATRFLSVTLHRDEQMDDAGNALDGGTGNDAIFAGTGNDRADGGDGQDVIYGMGGADVLFADSGDDMVYGDGPSLNPNGDLVNWAPAEAHGADFLDGGAGNDTLTGQGGTDDIFGGDDNDLIYGDDRSVEVTPLSAHGNDFLDGEGGNDTIVGGGKGDEIYGGTGDDQLAGDAGGLGSSDPGYITPSLHGDDYVDGEDGNDTLMGEGGSDQLFGGSGNDIVLGDTRGDGLSGLDHGSDYIDGEDGNDSLVGEGGADELFGGSGNDTLLGDDSTSQLVAAFHGADYLDGEDGDDSIVGGGGADTLIGDVGNDKLFGDADDVPVANQGNDVLDGGAGNDSLRGFGGDDQLAGGEGNDTVQGEAGNDVVAGGEGSDDVQGGDGADIVAGDAGNDLISGQAGNDTLTGGEGNDELQGGEGADVLTGDSGNDTLFGQAGDDVLDGGEGNDTLQGGGGNDTIAGDGQDLLLGEDGDDVLTGHGAANVAMDGGAGNDWLEGGAVMVGGLGDDTIFGSGPGVAGGAGNDTYVIAETMGYTWVNDTQGASTIRLTGASGAMTLERIDLPGQPISLDNLRLNVGALSVDLAGMLTGGIANVEVSGHTYTAGELFGQTYSGSMSQSSAAAGSALQGGAQDDALTATGGGATMAGGAGADTLTGSGGNNTYRYFQGDGADTITDAGGGTLVLGAGLSKDDVTLSTDAGAMVLTFGADTDDSIRLTGFDANNAAQPAGIATFKFADGSSMTQAELVQRGFDITGTPSADTLQGTNLADRLTGGAGADTLAGHGGADVYTFNLGDGADVIADGDTALGTGDALRFGAGIAPADLAGLRSGNDVTLQVSGTNDQVTLKGYFATGADAVEAITFADGTSWTQTDVLAAVAAGGQIGWTLTGTAGNDTLAGVGGNDSLRGLAGNDSLNGGAGDDTLDGGADADTLLGGAGSDVYVASFGDFIDEVGGDAASIDTVRLPFPSTRSFFETPLDGTTLYVRDYATGIAATVAAQFTASGASRQIERFEFSDGVTFTAQQVMDRLNTGIVDRDELYTTALADSVNGGYGADYIHGNSGDDTIHGNQGDDELYGDFGNNQLYGDEGQDTLWGNSGNDTLNGGAGLDRLDGGAGNDTYTLAAGQGMEIIGNDMSGTDRVLLAAGITAANVTLTRVSSPAAADLSFRGDSLVVQLGSTGDQMWIENYFDANAPGNIESIQFADGTSWNYAAVLTKVGAGGTVNTQTGTTKADTFTVDHWSDVVTDPSAADIDTINASASFKLPANVSKLTMTGTLNLFAVPSTGADTITGNAGNNWFEPTAGGGHAMIGGAGDDTYVVRLPNEVVTPGLDPASGLANVTITEAAGGGNDTVLSGYWSSTLPDNVENLVLTKPNGWYTSGVFQYYSSQPNDYTHKYIGNAGNNVIDASQYEYWVIYQSSWRNKVYTYPSLLEFQLDGGAGADTLVGGRWADTYYLDNAGDVVQEPGLDVTGSDISIDTVVVTAAFAPTVSLANYAHVENLRLEGGAAGINATGNALANTLSDGSGNNLLAGAGGNDTLMSAAGADTLDGGAGDDSLRVLGAGRSVVARLGLGEGHDTLAQDAGAAATVTVELKAGLGLGDVSFTKATGVLAVTLADGSSISMPDTDALNLRLPDGSTFGPAEIDIMSRTSDRTTPTALADLLYGTPGADIINALDGNDIVYGAGGNDTLTGGAGADVYRFGKGFGQDLVDDVAVAGGGTDDGAIDTIEFDSSVAVSDITVSQQLTGGAANLVLGIASTGDTLTLQREYAPGNAGAVEQVKFADGTLWSLATLKSKVTGTIGTESAEAMTAPATSYRMEGRGGNDTLTGGAGNDTLDGGAGTDSLTGGAGNDSYVVDSASDAVVEASTGGTADTVMVGMDGYTLPANIERGQLTAGAAAWNLTGNGLANSLIGNAGANRLDGGAGNDTLEGGAGNDLYIVDSATDVITEAAGEGIDSVQAAITFTLPLNVENLTLTGSATKLVATGNAGDNLLIGNSVANTLSGLAGNDRLDGGAGNDSMTGGAGNDTFVVDATGDTTVEAAAGGIDTVETNLTWTLATEVEKLLLSGANAVNGTGNASINWLVGNTASNTLNGLAGADVLQGGAGTDTLTDTAGNGAFDGGAGNDVLTAGAGNDLLAGGTGNDTYTLGAGADIVAFDRGDGVDTINAPLSGAGLGELNDVLSLGRIRLAEINFSRETNDLVLRVTGTTDAIRFASWYAATGDQTFTKLQVMVDSTADYQPGSTDALYASRITVLDFKQLVAGYDAARASNPALVNWSPQDALLHTARLTSSDSLAHGGNLAYRYAEDGALVNAQYEGSTGELAAVGFVGTPQDILYGV</sequence>
<dbReference type="InterPro" id="IPR011049">
    <property type="entry name" value="Serralysin-like_metalloprot_C"/>
</dbReference>